<dbReference type="EC" id="3.4.11.18" evidence="6 7"/>
<keyword evidence="2 6" id="KW-0031">Aminopeptidase</keyword>
<dbReference type="InterPro" id="IPR000994">
    <property type="entry name" value="Pept_M24"/>
</dbReference>
<keyword evidence="10" id="KW-1185">Reference proteome</keyword>
<dbReference type="Gene3D" id="3.90.230.10">
    <property type="entry name" value="Creatinase/methionine aminopeptidase superfamily"/>
    <property type="match status" value="1"/>
</dbReference>
<dbReference type="PROSITE" id="PS00680">
    <property type="entry name" value="MAP_1"/>
    <property type="match status" value="1"/>
</dbReference>
<evidence type="ECO:0000256" key="1">
    <source>
        <dbReference type="ARBA" id="ARBA00002521"/>
    </source>
</evidence>
<dbReference type="PANTHER" id="PTHR43330:SF27">
    <property type="entry name" value="METHIONINE AMINOPEPTIDASE"/>
    <property type="match status" value="1"/>
</dbReference>
<evidence type="ECO:0000313" key="9">
    <source>
        <dbReference type="EMBL" id="MBC5617602.1"/>
    </source>
</evidence>
<dbReference type="InterPro" id="IPR036005">
    <property type="entry name" value="Creatinase/aminopeptidase-like"/>
</dbReference>
<comment type="caution">
    <text evidence="9">The sequence shown here is derived from an EMBL/GenBank/DDBJ whole genome shotgun (WGS) entry which is preliminary data.</text>
</comment>
<organism evidence="9 10">
    <name type="scientific">Alistipes hominis</name>
    <dbReference type="NCBI Taxonomy" id="2763015"/>
    <lineage>
        <taxon>Bacteria</taxon>
        <taxon>Pseudomonadati</taxon>
        <taxon>Bacteroidota</taxon>
        <taxon>Bacteroidia</taxon>
        <taxon>Bacteroidales</taxon>
        <taxon>Rikenellaceae</taxon>
        <taxon>Alistipes</taxon>
    </lineage>
</organism>
<protein>
    <recommendedName>
        <fullName evidence="6 7">Methionine aminopeptidase</fullName>
        <shortName evidence="6">MAP</shortName>
        <shortName evidence="6">MetAP</shortName>
        <ecNumber evidence="6 7">3.4.11.18</ecNumber>
    </recommendedName>
    <alternativeName>
        <fullName evidence="6">Peptidase M</fullName>
    </alternativeName>
</protein>
<dbReference type="PANTHER" id="PTHR43330">
    <property type="entry name" value="METHIONINE AMINOPEPTIDASE"/>
    <property type="match status" value="1"/>
</dbReference>
<name>A0ABR7CPM4_9BACT</name>
<comment type="function">
    <text evidence="1 6">Removes the N-terminal methionine from nascent proteins. The N-terminal methionine is often cleaved when the second residue in the primary sequence is small and uncharged (Met-Ala-, Cys, Gly, Pro, Ser, Thr, or Val). Requires deformylation of the N(alpha)-formylated initiator methionine before it can be hydrolyzed.</text>
</comment>
<evidence type="ECO:0000256" key="2">
    <source>
        <dbReference type="ARBA" id="ARBA00022438"/>
    </source>
</evidence>
<evidence type="ECO:0000256" key="4">
    <source>
        <dbReference type="ARBA" id="ARBA00022723"/>
    </source>
</evidence>
<dbReference type="InterPro" id="IPR001714">
    <property type="entry name" value="Pept_M24_MAP"/>
</dbReference>
<dbReference type="PRINTS" id="PR00599">
    <property type="entry name" value="MAPEPTIDASE"/>
</dbReference>
<dbReference type="HAMAP" id="MF_01974">
    <property type="entry name" value="MetAP_1"/>
    <property type="match status" value="1"/>
</dbReference>
<feature type="binding site" evidence="6">
    <location>
        <position position="106"/>
    </location>
    <ligand>
        <name>a divalent metal cation</name>
        <dbReference type="ChEBI" id="CHEBI:60240"/>
        <label>2</label>
        <note>catalytic</note>
    </ligand>
</feature>
<evidence type="ECO:0000256" key="6">
    <source>
        <dbReference type="HAMAP-Rule" id="MF_01974"/>
    </source>
</evidence>
<reference evidence="9 10" key="1">
    <citation type="submission" date="2020-08" db="EMBL/GenBank/DDBJ databases">
        <title>Genome public.</title>
        <authorList>
            <person name="Liu C."/>
            <person name="Sun Q."/>
        </authorList>
    </citation>
    <scope>NUCLEOTIDE SEQUENCE [LARGE SCALE GENOMIC DNA]</scope>
    <source>
        <strain evidence="9 10">New-7</strain>
    </source>
</reference>
<feature type="binding site" evidence="6">
    <location>
        <position position="233"/>
    </location>
    <ligand>
        <name>a divalent metal cation</name>
        <dbReference type="ChEBI" id="CHEBI:60240"/>
        <label>2</label>
        <note>catalytic</note>
    </ligand>
</feature>
<keyword evidence="3 6" id="KW-0645">Protease</keyword>
<feature type="binding site" evidence="6">
    <location>
        <position position="169"/>
    </location>
    <ligand>
        <name>a divalent metal cation</name>
        <dbReference type="ChEBI" id="CHEBI:60240"/>
        <label>2</label>
        <note>catalytic</note>
    </ligand>
</feature>
<proteinExistence type="inferred from homology"/>
<dbReference type="InterPro" id="IPR002467">
    <property type="entry name" value="Pept_M24A_MAP1"/>
</dbReference>
<feature type="binding site" evidence="6">
    <location>
        <position position="202"/>
    </location>
    <ligand>
        <name>a divalent metal cation</name>
        <dbReference type="ChEBI" id="CHEBI:60240"/>
        <label>2</label>
        <note>catalytic</note>
    </ligand>
</feature>
<evidence type="ECO:0000256" key="5">
    <source>
        <dbReference type="ARBA" id="ARBA00022801"/>
    </source>
</evidence>
<comment type="similarity">
    <text evidence="6">Belongs to the peptidase M24A family. Methionine aminopeptidase type 1 subfamily.</text>
</comment>
<comment type="catalytic activity">
    <reaction evidence="6 7">
        <text>Release of N-terminal amino acids, preferentially methionine, from peptides and arylamides.</text>
        <dbReference type="EC" id="3.4.11.18"/>
    </reaction>
</comment>
<feature type="binding site" evidence="6">
    <location>
        <position position="233"/>
    </location>
    <ligand>
        <name>a divalent metal cation</name>
        <dbReference type="ChEBI" id="CHEBI:60240"/>
        <label>1</label>
    </ligand>
</feature>
<dbReference type="RefSeq" id="WP_055202298.1">
    <property type="nucleotide sequence ID" value="NZ_JACOOK010000007.1"/>
</dbReference>
<dbReference type="NCBIfam" id="TIGR00500">
    <property type="entry name" value="met_pdase_I"/>
    <property type="match status" value="1"/>
</dbReference>
<dbReference type="CDD" id="cd01086">
    <property type="entry name" value="MetAP1"/>
    <property type="match status" value="1"/>
</dbReference>
<evidence type="ECO:0000313" key="10">
    <source>
        <dbReference type="Proteomes" id="UP000636891"/>
    </source>
</evidence>
<evidence type="ECO:0000256" key="3">
    <source>
        <dbReference type="ARBA" id="ARBA00022670"/>
    </source>
</evidence>
<evidence type="ECO:0000256" key="7">
    <source>
        <dbReference type="RuleBase" id="RU003653"/>
    </source>
</evidence>
<sequence>MIYLKTHEEIELLRENNLLVSATLAELAKHIKPGVTTLELDKIAEDFIRSHGAVPSFLGYNGFPNTLCMSVNEQVVHGIPSSKTVLKEGDILSVDCGTFMKGFCGDSAYTFAVGEIAPEAESLLRVTKEALYKGVAQAKPGNRVGDVGNAVQEHAEKHGYSVVREMVGHGLGRKMHEDPQVPNYGARGRGPLLKAGMVICIEPMINMGKRDIVFERDGWTVRTRDRKPAAHFEFAVAITENGPDVLTDFGIIEKAINN</sequence>
<dbReference type="GO" id="GO:0004239">
    <property type="term" value="F:initiator methionyl aminopeptidase activity"/>
    <property type="evidence" value="ECO:0007669"/>
    <property type="project" value="UniProtKB-EC"/>
</dbReference>
<keyword evidence="5 6" id="KW-0378">Hydrolase</keyword>
<feature type="binding site" evidence="6">
    <location>
        <position position="77"/>
    </location>
    <ligand>
        <name>substrate</name>
    </ligand>
</feature>
<comment type="cofactor">
    <cofactor evidence="6">
        <name>Co(2+)</name>
        <dbReference type="ChEBI" id="CHEBI:48828"/>
    </cofactor>
    <cofactor evidence="6">
        <name>Zn(2+)</name>
        <dbReference type="ChEBI" id="CHEBI:29105"/>
    </cofactor>
    <cofactor evidence="6">
        <name>Mn(2+)</name>
        <dbReference type="ChEBI" id="CHEBI:29035"/>
    </cofactor>
    <cofactor evidence="6">
        <name>Fe(2+)</name>
        <dbReference type="ChEBI" id="CHEBI:29033"/>
    </cofactor>
    <text evidence="6">Binds 2 divalent metal cations per subunit. Has a high-affinity and a low affinity metal-binding site. The true nature of the physiological cofactor is under debate. The enzyme is active with cobalt, zinc, manganese or divalent iron ions. Most likely, methionine aminopeptidases function as mononuclear Fe(2+)-metalloproteases under physiological conditions, and the catalytically relevant metal-binding site has been assigned to the histidine-containing high-affinity site.</text>
</comment>
<feature type="binding site" evidence="6">
    <location>
        <position position="176"/>
    </location>
    <ligand>
        <name>substrate</name>
    </ligand>
</feature>
<dbReference type="Pfam" id="PF00557">
    <property type="entry name" value="Peptidase_M24"/>
    <property type="match status" value="1"/>
</dbReference>
<evidence type="ECO:0000259" key="8">
    <source>
        <dbReference type="Pfam" id="PF00557"/>
    </source>
</evidence>
<gene>
    <name evidence="6 9" type="primary">map</name>
    <name evidence="9" type="ORF">H8S08_11345</name>
</gene>
<accession>A0ABR7CPM4</accession>
<dbReference type="EMBL" id="JACOOK010000007">
    <property type="protein sequence ID" value="MBC5617602.1"/>
    <property type="molecule type" value="Genomic_DNA"/>
</dbReference>
<feature type="binding site" evidence="6">
    <location>
        <position position="106"/>
    </location>
    <ligand>
        <name>a divalent metal cation</name>
        <dbReference type="ChEBI" id="CHEBI:60240"/>
        <label>1</label>
    </ligand>
</feature>
<dbReference type="Proteomes" id="UP000636891">
    <property type="component" value="Unassembled WGS sequence"/>
</dbReference>
<comment type="subunit">
    <text evidence="6">Monomer.</text>
</comment>
<feature type="binding site" evidence="6">
    <location>
        <position position="95"/>
    </location>
    <ligand>
        <name>a divalent metal cation</name>
        <dbReference type="ChEBI" id="CHEBI:60240"/>
        <label>1</label>
    </ligand>
</feature>
<dbReference type="SUPFAM" id="SSF55920">
    <property type="entry name" value="Creatinase/aminopeptidase"/>
    <property type="match status" value="1"/>
</dbReference>
<feature type="domain" description="Peptidase M24" evidence="8">
    <location>
        <begin position="11"/>
        <end position="239"/>
    </location>
</feature>
<keyword evidence="4 6" id="KW-0479">Metal-binding</keyword>